<feature type="site" description="Participates in the substrate recognition with KAPA and in a stacking interaction with the adenine ring of SAM" evidence="7">
    <location>
        <position position="30"/>
    </location>
</feature>
<keyword evidence="4 7" id="KW-0949">S-adenosyl-L-methionine</keyword>
<dbReference type="NCBIfam" id="NF004624">
    <property type="entry name" value="PRK05964.1"/>
    <property type="match status" value="1"/>
</dbReference>
<feature type="binding site" evidence="7">
    <location>
        <begin position="325"/>
        <end position="326"/>
    </location>
    <ligand>
        <name>pyridoxal 5'-phosphate</name>
        <dbReference type="ChEBI" id="CHEBI:597326"/>
    </ligand>
</feature>
<feature type="binding site" evidence="7">
    <location>
        <position position="324"/>
    </location>
    <ligand>
        <name>substrate</name>
    </ligand>
</feature>
<keyword evidence="2 7" id="KW-0032">Aminotransferase</keyword>
<feature type="binding site" evidence="7">
    <location>
        <position position="413"/>
    </location>
    <ligand>
        <name>substrate</name>
    </ligand>
</feature>
<dbReference type="Proteomes" id="UP001498238">
    <property type="component" value="Unassembled WGS sequence"/>
</dbReference>
<dbReference type="InterPro" id="IPR015421">
    <property type="entry name" value="PyrdxlP-dep_Trfase_major"/>
</dbReference>
<comment type="subcellular location">
    <subcellularLocation>
        <location evidence="7">Cytoplasm</location>
    </subcellularLocation>
</comment>
<dbReference type="PANTHER" id="PTHR42684:SF17">
    <property type="entry name" value="ADENOSYLMETHIONINE-8-AMINO-7-OXONONANOATE AMINOTRANSFERASE"/>
    <property type="match status" value="1"/>
</dbReference>
<dbReference type="InterPro" id="IPR049704">
    <property type="entry name" value="Aminotrans_3_PPA_site"/>
</dbReference>
<keyword evidence="3 7" id="KW-0808">Transferase</keyword>
<keyword evidence="9" id="KW-1185">Reference proteome</keyword>
<comment type="subunit">
    <text evidence="7">Homodimer.</text>
</comment>
<feature type="binding site" evidence="7">
    <location>
        <position position="262"/>
    </location>
    <ligand>
        <name>pyridoxal 5'-phosphate</name>
        <dbReference type="ChEBI" id="CHEBI:597326"/>
    </ligand>
</feature>
<organism evidence="8 9">
    <name type="scientific">Brevibacterium metallidurans</name>
    <dbReference type="NCBI Taxonomy" id="1482676"/>
    <lineage>
        <taxon>Bacteria</taxon>
        <taxon>Bacillati</taxon>
        <taxon>Actinomycetota</taxon>
        <taxon>Actinomycetes</taxon>
        <taxon>Micrococcales</taxon>
        <taxon>Brevibacteriaceae</taxon>
        <taxon>Brevibacterium</taxon>
    </lineage>
</organism>
<evidence type="ECO:0000256" key="3">
    <source>
        <dbReference type="ARBA" id="ARBA00022679"/>
    </source>
</evidence>
<dbReference type="EC" id="2.6.1.62" evidence="7"/>
<comment type="caution">
    <text evidence="8">The sequence shown here is derived from an EMBL/GenBank/DDBJ whole genome shotgun (WGS) entry which is preliminary data.</text>
</comment>
<name>A0ABN0SKN2_9MICO</name>
<evidence type="ECO:0000313" key="8">
    <source>
        <dbReference type="EMBL" id="GAA0034814.1"/>
    </source>
</evidence>
<reference evidence="8 9" key="1">
    <citation type="submission" date="2024-01" db="EMBL/GenBank/DDBJ databases">
        <title>Characterization of antibiotic resistant novel bacterial strains and their environmental applications.</title>
        <authorList>
            <person name="Manzoor S."/>
            <person name="Abbas S."/>
            <person name="Arshad M."/>
            <person name="Ahmed I."/>
        </authorList>
    </citation>
    <scope>NUCLEOTIDE SEQUENCE [LARGE SCALE GENOMIC DNA]</scope>
    <source>
        <strain evidence="8 9">NCCP-602</strain>
    </source>
</reference>
<proteinExistence type="inferred from homology"/>
<evidence type="ECO:0000256" key="6">
    <source>
        <dbReference type="ARBA" id="ARBA00022898"/>
    </source>
</evidence>
<dbReference type="RefSeq" id="WP_339391780.1">
    <property type="nucleotide sequence ID" value="NZ_BAAAAF010000002.1"/>
</dbReference>
<evidence type="ECO:0000256" key="7">
    <source>
        <dbReference type="HAMAP-Rule" id="MF_00834"/>
    </source>
</evidence>
<dbReference type="Pfam" id="PF00202">
    <property type="entry name" value="Aminotran_3"/>
    <property type="match status" value="1"/>
</dbReference>
<comment type="similarity">
    <text evidence="7">Belongs to the class-III pyridoxal-phosphate-dependent aminotransferase family. BioA subfamily.</text>
</comment>
<dbReference type="PROSITE" id="PS00600">
    <property type="entry name" value="AA_TRANSFER_CLASS_3"/>
    <property type="match status" value="1"/>
</dbReference>
<comment type="catalytic activity">
    <reaction evidence="7">
        <text>(8S)-8-amino-7-oxononanoate + S-adenosyl-L-methionine = S-adenosyl-4-methylsulfanyl-2-oxobutanoate + (7R,8S)-7,8-diammoniononanoate</text>
        <dbReference type="Rhea" id="RHEA:16861"/>
        <dbReference type="ChEBI" id="CHEBI:16490"/>
        <dbReference type="ChEBI" id="CHEBI:59789"/>
        <dbReference type="ChEBI" id="CHEBI:149468"/>
        <dbReference type="ChEBI" id="CHEBI:149469"/>
        <dbReference type="EC" id="2.6.1.62"/>
    </reaction>
</comment>
<evidence type="ECO:0000256" key="4">
    <source>
        <dbReference type="ARBA" id="ARBA00022691"/>
    </source>
</evidence>
<dbReference type="EMBL" id="BAAAAF010000002">
    <property type="protein sequence ID" value="GAA0034814.1"/>
    <property type="molecule type" value="Genomic_DNA"/>
</dbReference>
<dbReference type="Gene3D" id="3.90.1150.10">
    <property type="entry name" value="Aspartate Aminotransferase, domain 1"/>
    <property type="match status" value="1"/>
</dbReference>
<sequence length="447" mass="47271">MRETQSRRDEGTADTTSLHERERGLLWHPYGALSDGSHFAVSGASGPRVDLVDREGRRLTALDAMSSWWSVVHGYRHPDIDEAVARQLESFSHVMFGGLTHAPAVGLAERLVAVTPAGLDHVFLADSGSVSVEVALKLAVQHQRALGRTRGRFLALRGAYHGDTTGAMSVCDPVTSMHADFNAVLTPQVFAPLPPGPHASDAELHEWCAAVDALCDRHGHELAGIIVEPLFQGAGGMRPYHVRALQHLRTRAGELGAVLIADEIATGFGRTGSAFASERAGITPDIMCVGKALTGGYMTLAAVLCTAEIAQVISDSSHRALMHGPTFMANPLACAAACASLDLLFDTSDGQPAWARSITRLSRGLRTHLAPAATLPGVADVRVVGGIGVIEMRERVDIGAVTATAAQHGVWLRPFGTNIYTMPPYIAADDDIERIATAMAAAAGGQP</sequence>
<dbReference type="InterPro" id="IPR005814">
    <property type="entry name" value="Aminotrans_3"/>
</dbReference>
<dbReference type="CDD" id="cd00610">
    <property type="entry name" value="OAT_like"/>
    <property type="match status" value="1"/>
</dbReference>
<comment type="pathway">
    <text evidence="7">Cofactor biosynthesis; biotin biosynthesis; 7,8-diaminononanoate from 8-amino-7-oxononanoate (SAM route): step 1/1.</text>
</comment>
<evidence type="ECO:0000256" key="2">
    <source>
        <dbReference type="ARBA" id="ARBA00022576"/>
    </source>
</evidence>
<dbReference type="Gene3D" id="3.40.640.10">
    <property type="entry name" value="Type I PLP-dependent aspartate aminotransferase-like (Major domain)"/>
    <property type="match status" value="1"/>
</dbReference>
<dbReference type="HAMAP" id="MF_00834">
    <property type="entry name" value="BioA"/>
    <property type="match status" value="1"/>
</dbReference>
<keyword evidence="7" id="KW-0963">Cytoplasm</keyword>
<dbReference type="SUPFAM" id="SSF53383">
    <property type="entry name" value="PLP-dependent transferases"/>
    <property type="match status" value="1"/>
</dbReference>
<dbReference type="InterPro" id="IPR005815">
    <property type="entry name" value="BioA"/>
</dbReference>
<feature type="modified residue" description="N6-(pyridoxal phosphate)lysine" evidence="7">
    <location>
        <position position="291"/>
    </location>
</feature>
<keyword evidence="5 7" id="KW-0093">Biotin biosynthesis</keyword>
<feature type="binding site" evidence="7">
    <location>
        <position position="68"/>
    </location>
    <ligand>
        <name>substrate</name>
    </ligand>
</feature>
<feature type="binding site" evidence="7">
    <location>
        <position position="160"/>
    </location>
    <ligand>
        <name>substrate</name>
    </ligand>
</feature>
<evidence type="ECO:0000256" key="5">
    <source>
        <dbReference type="ARBA" id="ARBA00022756"/>
    </source>
</evidence>
<dbReference type="PANTHER" id="PTHR42684">
    <property type="entry name" value="ADENOSYLMETHIONINE-8-AMINO-7-OXONONANOATE AMINOTRANSFERASE"/>
    <property type="match status" value="1"/>
</dbReference>
<comment type="cofactor">
    <cofactor evidence="1 7">
        <name>pyridoxal 5'-phosphate</name>
        <dbReference type="ChEBI" id="CHEBI:597326"/>
    </cofactor>
</comment>
<dbReference type="NCBIfam" id="TIGR00508">
    <property type="entry name" value="bioA"/>
    <property type="match status" value="1"/>
</dbReference>
<accession>A0ABN0SKN2</accession>
<evidence type="ECO:0000256" key="1">
    <source>
        <dbReference type="ARBA" id="ARBA00001933"/>
    </source>
</evidence>
<dbReference type="InterPro" id="IPR015424">
    <property type="entry name" value="PyrdxlP-dep_Trfase"/>
</dbReference>
<comment type="function">
    <text evidence="7">Catalyzes the transfer of the alpha-amino group from S-adenosyl-L-methionine (SAM) to 7-keto-8-aminopelargonic acid (KAPA) to form 7,8-diaminopelargonic acid (DAPA). It is the only aminotransferase known to utilize SAM as an amino donor.</text>
</comment>
<keyword evidence="6 7" id="KW-0663">Pyridoxal phosphate</keyword>
<dbReference type="InterPro" id="IPR015422">
    <property type="entry name" value="PyrdxlP-dep_Trfase_small"/>
</dbReference>
<feature type="binding site" evidence="7">
    <location>
        <begin position="128"/>
        <end position="129"/>
    </location>
    <ligand>
        <name>pyridoxal 5'-phosphate</name>
        <dbReference type="ChEBI" id="CHEBI:597326"/>
    </ligand>
</feature>
<feature type="binding site" evidence="7">
    <location>
        <position position="291"/>
    </location>
    <ligand>
        <name>substrate</name>
    </ligand>
</feature>
<gene>
    <name evidence="7" type="primary">bioA</name>
    <name evidence="8" type="ORF">NCCP602_07750</name>
</gene>
<protein>
    <recommendedName>
        <fullName evidence="7">Adenosylmethionine-8-amino-7-oxononanoate aminotransferase</fullName>
        <ecNumber evidence="7">2.6.1.62</ecNumber>
    </recommendedName>
    <alternativeName>
        <fullName evidence="7">7,8-diamino-pelargonic acid aminotransferase</fullName>
        <shortName evidence="7">DAPA AT</shortName>
        <shortName evidence="7">DAPA aminotransferase</shortName>
    </alternativeName>
    <alternativeName>
        <fullName evidence="7">7,8-diaminononanoate synthase</fullName>
        <shortName evidence="7">DANS</shortName>
    </alternativeName>
    <alternativeName>
        <fullName evidence="7">Diaminopelargonic acid synthase</fullName>
    </alternativeName>
</protein>
<evidence type="ECO:0000313" key="9">
    <source>
        <dbReference type="Proteomes" id="UP001498238"/>
    </source>
</evidence>